<dbReference type="InterPro" id="IPR029493">
    <property type="entry name" value="RecD2-like_HHH"/>
</dbReference>
<dbReference type="OrthoDB" id="9803432at2"/>
<evidence type="ECO:0000256" key="3">
    <source>
        <dbReference type="HAMAP-Rule" id="MF_01488"/>
    </source>
</evidence>
<proteinExistence type="inferred from homology"/>
<dbReference type="SUPFAM" id="SSF47781">
    <property type="entry name" value="RuvA domain 2-like"/>
    <property type="match status" value="1"/>
</dbReference>
<keyword evidence="3" id="KW-0347">Helicase</keyword>
<dbReference type="InterPro" id="IPR010994">
    <property type="entry name" value="RuvA_2-like"/>
</dbReference>
<evidence type="ECO:0000259" key="6">
    <source>
        <dbReference type="Pfam" id="PF18335"/>
    </source>
</evidence>
<reference evidence="8 9" key="1">
    <citation type="submission" date="2017-11" db="EMBL/GenBank/DDBJ databases">
        <title>Complete genome of a free-living desiccation-tolerant cyanobacterium and its photosynthetic adaptation to extreme terrestrial habitat.</title>
        <authorList>
            <person name="Shang J."/>
        </authorList>
    </citation>
    <scope>NUCLEOTIDE SEQUENCE [LARGE SCALE GENOMIC DNA]</scope>
    <source>
        <strain evidence="8 9">CCNUN1</strain>
        <plasmid evidence="9">pnfsy08</plasmid>
    </source>
</reference>
<dbReference type="PANTHER" id="PTHR43788:SF6">
    <property type="entry name" value="DNA HELICASE B"/>
    <property type="match status" value="1"/>
</dbReference>
<dbReference type="Pfam" id="PF13245">
    <property type="entry name" value="AAA_19"/>
    <property type="match status" value="1"/>
</dbReference>
<dbReference type="GO" id="GO:0006310">
    <property type="term" value="P:DNA recombination"/>
    <property type="evidence" value="ECO:0007669"/>
    <property type="project" value="InterPro"/>
</dbReference>
<dbReference type="Pfam" id="PF14520">
    <property type="entry name" value="HHH_5"/>
    <property type="match status" value="1"/>
</dbReference>
<dbReference type="GO" id="GO:0043139">
    <property type="term" value="F:5'-3' DNA helicase activity"/>
    <property type="evidence" value="ECO:0007669"/>
    <property type="project" value="UniProtKB-UniRule"/>
</dbReference>
<evidence type="ECO:0000259" key="4">
    <source>
        <dbReference type="Pfam" id="PF13538"/>
    </source>
</evidence>
<evidence type="ECO:0000313" key="8">
    <source>
        <dbReference type="EMBL" id="AUB44811.1"/>
    </source>
</evidence>
<dbReference type="InterPro" id="IPR027417">
    <property type="entry name" value="P-loop_NTPase"/>
</dbReference>
<sequence>MSTSQTPIQQQVNVTPQHEIITGVIERLTFHSEESGYTVARLVRPRFRDLTTIVGSFANIQPGQTLQLTGFWREHPQFGPQFQVTNYKETKPATLTGIEKYLGSGLIKGVGPVTAKRIVAHFGLETLDIIENQIERLIEVQGIAKKRITLIKNAWSTQKAIKEVMVFLQSHGVSTTYAVKIYKQYQDKAIDTVTHNPYQLATDIYGIGFLTADKIARNLGVAPDSEFRYCAGITHALSEAAEDGHCYLPQPELIEKVIKLLTTEEHQPTEDAITNIIKDMGAREELVRERIRDDYGEKLLLCYLPTFFHTEQNLAQLISRRLRQPIAQDMPRVRGWIERFTASHKIQLSQQQQQAVEMAAYSPFMILTGGPGVGKTFTTHTIVSLWKAMGKSIALAAPTGRAAQRLSEMTRLEAKTIHRLLEFDPKKMGFKCGSDNPLPHTAIIVDEASMLDLFLAHSLVKAVAEGAQLLLVGDIDQLPSVGPGKVLADLINSLQVPVVRLTQVFRQAQQSAIISAAHQINQGEYPALEPISDNPVSDCIWHGGGNQPEHGVQAICELITDLIPRLGFNPATDVQVLCPMSRGLVGTRNLNAVLQQLINPPSLDLVEINRGGMILREGDRIIQLTNDYNREVFNGDLGNILSIDTVEQEVTVDYGGRAVVYDYADLNEITLAFAVSVHKSQGSEYPVVIFPLYMQHYMMLSRNLFYTGLTRARKLAIIIGDKKAISLAVRTTDDQQRYTRLWQRLLQPI</sequence>
<evidence type="ECO:0000313" key="9">
    <source>
        <dbReference type="Proteomes" id="UP000232003"/>
    </source>
</evidence>
<dbReference type="GO" id="GO:0005524">
    <property type="term" value="F:ATP binding"/>
    <property type="evidence" value="ECO:0007669"/>
    <property type="project" value="UniProtKB-UniRule"/>
</dbReference>
<dbReference type="EMBL" id="CP024793">
    <property type="protein sequence ID" value="AUB44811.1"/>
    <property type="molecule type" value="Genomic_DNA"/>
</dbReference>
<name>A0A2K8TAW9_9NOSO</name>
<dbReference type="CDD" id="cd18809">
    <property type="entry name" value="SF1_C_RecD"/>
    <property type="match status" value="1"/>
</dbReference>
<feature type="domain" description="ATP-dependent RecD2 DNA helicase-like helix-hairpin-helix" evidence="5">
    <location>
        <begin position="158"/>
        <end position="247"/>
    </location>
</feature>
<gene>
    <name evidence="3" type="primary">recD2</name>
    <name evidence="8" type="ORF">COO91_11058</name>
</gene>
<dbReference type="Gene3D" id="3.40.50.300">
    <property type="entry name" value="P-loop containing nucleotide triphosphate hydrolases"/>
    <property type="match status" value="2"/>
</dbReference>
<keyword evidence="3" id="KW-0378">Hydrolase</keyword>
<evidence type="ECO:0000256" key="2">
    <source>
        <dbReference type="ARBA" id="ARBA00022840"/>
    </source>
</evidence>
<comment type="catalytic activity">
    <reaction evidence="3">
        <text>ATP + H2O = ADP + phosphate + H(+)</text>
        <dbReference type="Rhea" id="RHEA:13065"/>
        <dbReference type="ChEBI" id="CHEBI:15377"/>
        <dbReference type="ChEBI" id="CHEBI:15378"/>
        <dbReference type="ChEBI" id="CHEBI:30616"/>
        <dbReference type="ChEBI" id="CHEBI:43474"/>
        <dbReference type="ChEBI" id="CHEBI:456216"/>
        <dbReference type="EC" id="5.6.2.3"/>
    </reaction>
</comment>
<keyword evidence="2 3" id="KW-0067">ATP-binding</keyword>
<keyword evidence="3" id="KW-0238">DNA-binding</keyword>
<dbReference type="GO" id="GO:0017116">
    <property type="term" value="F:single-stranded DNA helicase activity"/>
    <property type="evidence" value="ECO:0007669"/>
    <property type="project" value="TreeGrafter"/>
</dbReference>
<dbReference type="CDD" id="cd17933">
    <property type="entry name" value="DEXSc_RecD-like"/>
    <property type="match status" value="1"/>
</dbReference>
<feature type="binding site" evidence="3">
    <location>
        <begin position="372"/>
        <end position="376"/>
    </location>
    <ligand>
        <name>ATP</name>
        <dbReference type="ChEBI" id="CHEBI:30616"/>
    </ligand>
</feature>
<accession>A0A2K8TAW9</accession>
<keyword evidence="3" id="KW-0413">Isomerase</keyword>
<dbReference type="Gene3D" id="1.10.10.2220">
    <property type="match status" value="1"/>
</dbReference>
<dbReference type="SUPFAM" id="SSF52540">
    <property type="entry name" value="P-loop containing nucleoside triphosphate hydrolases"/>
    <property type="match status" value="2"/>
</dbReference>
<evidence type="ECO:0000256" key="1">
    <source>
        <dbReference type="ARBA" id="ARBA00022741"/>
    </source>
</evidence>
<dbReference type="RefSeq" id="WP_100904355.1">
    <property type="nucleotide sequence ID" value="NZ_CAWNNC010000009.1"/>
</dbReference>
<dbReference type="InterPro" id="IPR041451">
    <property type="entry name" value="RecD2_SH13"/>
</dbReference>
<dbReference type="Pfam" id="PF14490">
    <property type="entry name" value="HHH_RecD2"/>
    <property type="match status" value="1"/>
</dbReference>
<keyword evidence="1 3" id="KW-0547">Nucleotide-binding</keyword>
<dbReference type="GO" id="GO:0009338">
    <property type="term" value="C:exodeoxyribonuclease V complex"/>
    <property type="evidence" value="ECO:0007669"/>
    <property type="project" value="TreeGrafter"/>
</dbReference>
<evidence type="ECO:0000259" key="7">
    <source>
        <dbReference type="Pfam" id="PF23139"/>
    </source>
</evidence>
<dbReference type="InterPro" id="IPR006345">
    <property type="entry name" value="RecD2"/>
</dbReference>
<geneLocation type="plasmid" evidence="9">
    <name>pnfsy08</name>
</geneLocation>
<dbReference type="InterPro" id="IPR050534">
    <property type="entry name" value="Coronavir_polyprotein_1ab"/>
</dbReference>
<keyword evidence="9" id="KW-1185">Reference proteome</keyword>
<feature type="domain" description="UvrD-like helicase C-terminal" evidence="4">
    <location>
        <begin position="672"/>
        <end position="719"/>
    </location>
</feature>
<dbReference type="GO" id="GO:0016887">
    <property type="term" value="F:ATP hydrolysis activity"/>
    <property type="evidence" value="ECO:0007669"/>
    <property type="project" value="RHEA"/>
</dbReference>
<protein>
    <recommendedName>
        <fullName evidence="3">ATP-dependent RecD2 DNA helicase</fullName>
        <ecNumber evidence="3">5.6.2.3</ecNumber>
    </recommendedName>
    <alternativeName>
        <fullName evidence="3">DNA 5'-3' helicase subunit RecD2</fullName>
    </alternativeName>
</protein>
<dbReference type="AlphaFoldDB" id="A0A2K8TAW9"/>
<dbReference type="Proteomes" id="UP000232003">
    <property type="component" value="Plasmid pNFSY08"/>
</dbReference>
<dbReference type="EC" id="5.6.2.3" evidence="3"/>
<dbReference type="Pfam" id="PF23139">
    <property type="entry name" value="OB_YrrC"/>
    <property type="match status" value="1"/>
</dbReference>
<dbReference type="Pfam" id="PF13538">
    <property type="entry name" value="UvrD_C_2"/>
    <property type="match status" value="1"/>
</dbReference>
<dbReference type="Pfam" id="PF18335">
    <property type="entry name" value="SH3_13"/>
    <property type="match status" value="1"/>
</dbReference>
<organism evidence="8 9">
    <name type="scientific">Nostoc flagelliforme CCNUN1</name>
    <dbReference type="NCBI Taxonomy" id="2038116"/>
    <lineage>
        <taxon>Bacteria</taxon>
        <taxon>Bacillati</taxon>
        <taxon>Cyanobacteriota</taxon>
        <taxon>Cyanophyceae</taxon>
        <taxon>Nostocales</taxon>
        <taxon>Nostocaceae</taxon>
        <taxon>Nostoc</taxon>
    </lineage>
</organism>
<dbReference type="PANTHER" id="PTHR43788">
    <property type="entry name" value="DNA2/NAM7 HELICASE FAMILY MEMBER"/>
    <property type="match status" value="1"/>
</dbReference>
<comment type="similarity">
    <text evidence="3">Belongs to the RecD family. RecD2 subfamily.</text>
</comment>
<dbReference type="Gene3D" id="2.30.30.940">
    <property type="match status" value="1"/>
</dbReference>
<dbReference type="InterPro" id="IPR055446">
    <property type="entry name" value="RecD2_N_OB"/>
</dbReference>
<evidence type="ECO:0000259" key="5">
    <source>
        <dbReference type="Pfam" id="PF14490"/>
    </source>
</evidence>
<dbReference type="GO" id="GO:0003677">
    <property type="term" value="F:DNA binding"/>
    <property type="evidence" value="ECO:0007669"/>
    <property type="project" value="UniProtKB-UniRule"/>
</dbReference>
<dbReference type="KEGG" id="nfl:COO91_11058"/>
<dbReference type="NCBIfam" id="TIGR01448">
    <property type="entry name" value="recD_rel"/>
    <property type="match status" value="1"/>
</dbReference>
<comment type="function">
    <text evidence="3">DNA-dependent ATPase and ATP-dependent 5'-3' DNA helicase. Has no activity on blunt DNA or DNA with 3'-overhangs, requires at least 10 bases of 5'-ssDNA for helicase activity.</text>
</comment>
<dbReference type="HAMAP" id="MF_01488">
    <property type="entry name" value="RecD2"/>
    <property type="match status" value="1"/>
</dbReference>
<feature type="domain" description="ATP-dependent RecD2 DNA helicase SH3" evidence="6">
    <location>
        <begin position="590"/>
        <end position="654"/>
    </location>
</feature>
<dbReference type="Gene3D" id="1.10.150.20">
    <property type="entry name" value="5' to 3' exonuclease, C-terminal subdomain"/>
    <property type="match status" value="1"/>
</dbReference>
<keyword evidence="8" id="KW-0614">Plasmid</keyword>
<dbReference type="InterPro" id="IPR027785">
    <property type="entry name" value="UvrD-like_helicase_C"/>
</dbReference>
<feature type="domain" description="ATP-dependent RecD2 DNA helicase OB-fold" evidence="7">
    <location>
        <begin position="19"/>
        <end position="92"/>
    </location>
</feature>